<dbReference type="PANTHER" id="PTHR42721:SF3">
    <property type="entry name" value="BETA-D-XYLOSIDASE 5-RELATED"/>
    <property type="match status" value="1"/>
</dbReference>
<dbReference type="SUPFAM" id="SSF56988">
    <property type="entry name" value="Anthrax protective antigen"/>
    <property type="match status" value="1"/>
</dbReference>
<organism evidence="5">
    <name type="scientific">mine drainage metagenome</name>
    <dbReference type="NCBI Taxonomy" id="410659"/>
    <lineage>
        <taxon>unclassified sequences</taxon>
        <taxon>metagenomes</taxon>
        <taxon>ecological metagenomes</taxon>
    </lineage>
</organism>
<dbReference type="AlphaFoldDB" id="A0A1J5SBB2"/>
<dbReference type="InterPro" id="IPR044993">
    <property type="entry name" value="BXL"/>
</dbReference>
<comment type="caution">
    <text evidence="5">The sequence shown here is derived from an EMBL/GenBank/DDBJ whole genome shotgun (WGS) entry which is preliminary data.</text>
</comment>
<dbReference type="Pfam" id="PF01915">
    <property type="entry name" value="Glyco_hydro_3_C"/>
    <property type="match status" value="1"/>
</dbReference>
<dbReference type="GO" id="GO:0045493">
    <property type="term" value="P:xylan catabolic process"/>
    <property type="evidence" value="ECO:0007669"/>
    <property type="project" value="InterPro"/>
</dbReference>
<dbReference type="GO" id="GO:0009044">
    <property type="term" value="F:xylan 1,4-beta-xylosidase activity"/>
    <property type="evidence" value="ECO:0007669"/>
    <property type="project" value="UniProtKB-EC"/>
</dbReference>
<reference evidence="5" key="1">
    <citation type="submission" date="2016-10" db="EMBL/GenBank/DDBJ databases">
        <title>Sequence of Gallionella enrichment culture.</title>
        <authorList>
            <person name="Poehlein A."/>
            <person name="Muehling M."/>
            <person name="Daniel R."/>
        </authorList>
    </citation>
    <scope>NUCLEOTIDE SEQUENCE</scope>
</reference>
<dbReference type="InterPro" id="IPR036962">
    <property type="entry name" value="Glyco_hydro_3_N_sf"/>
</dbReference>
<dbReference type="SUPFAM" id="SSF51445">
    <property type="entry name" value="(Trans)glycosidases"/>
    <property type="match status" value="1"/>
</dbReference>
<keyword evidence="5" id="KW-0326">Glycosidase</keyword>
<dbReference type="GO" id="GO:0031222">
    <property type="term" value="P:arabinan catabolic process"/>
    <property type="evidence" value="ECO:0007669"/>
    <property type="project" value="TreeGrafter"/>
</dbReference>
<evidence type="ECO:0000256" key="2">
    <source>
        <dbReference type="ARBA" id="ARBA00022729"/>
    </source>
</evidence>
<dbReference type="Gene3D" id="2.60.40.10">
    <property type="entry name" value="Immunoglobulins"/>
    <property type="match status" value="1"/>
</dbReference>
<dbReference type="InterPro" id="IPR037524">
    <property type="entry name" value="PA14/GLEYA"/>
</dbReference>
<proteinExistence type="inferred from homology"/>
<dbReference type="InterPro" id="IPR026891">
    <property type="entry name" value="Fn3-like"/>
</dbReference>
<dbReference type="InterPro" id="IPR013783">
    <property type="entry name" value="Ig-like_fold"/>
</dbReference>
<dbReference type="Gene3D" id="3.20.20.300">
    <property type="entry name" value="Glycoside hydrolase, family 3, N-terminal domain"/>
    <property type="match status" value="1"/>
</dbReference>
<dbReference type="PRINTS" id="PR00133">
    <property type="entry name" value="GLHYDRLASE3"/>
</dbReference>
<dbReference type="EC" id="3.2.1.37" evidence="5"/>
<dbReference type="InterPro" id="IPR002772">
    <property type="entry name" value="Glyco_hydro_3_C"/>
</dbReference>
<dbReference type="Pfam" id="PF14310">
    <property type="entry name" value="Fn3-like"/>
    <property type="match status" value="1"/>
</dbReference>
<gene>
    <name evidence="5" type="primary">xyl3A_2</name>
    <name evidence="5" type="ORF">GALL_125470</name>
</gene>
<dbReference type="GO" id="GO:0046556">
    <property type="term" value="F:alpha-L-arabinofuranosidase activity"/>
    <property type="evidence" value="ECO:0007669"/>
    <property type="project" value="UniProtKB-EC"/>
</dbReference>
<evidence type="ECO:0000313" key="5">
    <source>
        <dbReference type="EMBL" id="OIR05235.1"/>
    </source>
</evidence>
<evidence type="ECO:0000256" key="1">
    <source>
        <dbReference type="ARBA" id="ARBA00005336"/>
    </source>
</evidence>
<dbReference type="Pfam" id="PF07691">
    <property type="entry name" value="PA14"/>
    <property type="match status" value="1"/>
</dbReference>
<dbReference type="InterPro" id="IPR017853">
    <property type="entry name" value="GH"/>
</dbReference>
<dbReference type="InterPro" id="IPR011658">
    <property type="entry name" value="PA14_dom"/>
</dbReference>
<dbReference type="Pfam" id="PF00933">
    <property type="entry name" value="Glyco_hydro_3"/>
    <property type="match status" value="1"/>
</dbReference>
<dbReference type="SUPFAM" id="SSF52279">
    <property type="entry name" value="Beta-D-glucan exohydrolase, C-terminal domain"/>
    <property type="match status" value="1"/>
</dbReference>
<protein>
    <submittedName>
        <fullName evidence="5">Xylan 1,4-beta-xylosidase</fullName>
        <ecNumber evidence="5">3.2.1.37</ecNumber>
        <ecNumber evidence="5">3.2.1.55</ecNumber>
    </submittedName>
</protein>
<dbReference type="PROSITE" id="PS51820">
    <property type="entry name" value="PA14"/>
    <property type="match status" value="1"/>
</dbReference>
<sequence>MNPCRLLFCAFLAVSAYAQSNQPPFRDPALPIPTRVADLVSRLHTDEKISLLMMDSPAVPRLGIPAYHWWNEGLHGFARSGIATVFPQAIALAATWNPALLHQVGDVVSTEARAKYNHARLTQDGNTYIYQGITIWSPNINLFRDPRWGRGQETYGEDPFLTGTLAVGFVTGIQGNNPRYLKAVATLKHFAVHSGPEPLRHVADEHPSADDLHDYYLRAFERGIRQGHAESVMAAYNAVDGIPMPANHHLLTDVLRRTWGFDGAVVGDVDTVADIWATHHYAPDAATASALALKAGNDLCSGTTYKALPEALKRGLVTEADIDRALTHLLTLRFKLGQFDPPSLVPFSSITAVDTPQDSALALKAARESMVLLKNNGTLPWRLSDLKTVAVIGPTADNYAALVGNYEGTPSHPITILDGLRAALKPAGVHVLHEPGVPLVAGFQPDLPFPSGSLFTDASRTSPGLKLEVFDNPDLSGKPVWTGADPTAGRTWNAHTQAPGVPALHASLRWSGVFVPAVTGTYVFTVHSNSGYRIRIGDGPVHADWGASPVPWDGIPVKADLKAGVPCPILFEYTQAALDGGYAHLSLGQPLPADAYERALEAARRADHIILTLGITPQLEGEERAMKLPGFDGGDRTSIELPAIQRRLLADVASLGKPVVVVLTTGSALAFDTSKPAAILCAWYYGERGGDAVADILLGKTNPSGRLPITFYANDRQLPPFTDYAVAGRTYRYFTGKPLYAFGYGLSYSHFAFEKLTADSPTVKPDGTIHLSVTVANTRGPRGDEVVQVYARELSSRPNRPLRQLVAFHRVTLQPGARSTVELTIPVSELRHWDDATHAFRVEPCAYAFDVGPSSDRPELSTTVTVAP</sequence>
<dbReference type="InterPro" id="IPR036881">
    <property type="entry name" value="Glyco_hydro_3_C_sf"/>
</dbReference>
<dbReference type="EC" id="3.2.1.55" evidence="5"/>
<feature type="domain" description="PA14" evidence="4">
    <location>
        <begin position="460"/>
        <end position="603"/>
    </location>
</feature>
<comment type="similarity">
    <text evidence="1">Belongs to the glycosyl hydrolase 3 family.</text>
</comment>
<accession>A0A1J5SBB2</accession>
<dbReference type="SMART" id="SM01217">
    <property type="entry name" value="Fn3_like"/>
    <property type="match status" value="1"/>
</dbReference>
<dbReference type="Gene3D" id="3.40.50.1700">
    <property type="entry name" value="Glycoside hydrolase family 3 C-terminal domain"/>
    <property type="match status" value="2"/>
</dbReference>
<evidence type="ECO:0000259" key="4">
    <source>
        <dbReference type="PROSITE" id="PS51820"/>
    </source>
</evidence>
<keyword evidence="2" id="KW-0732">Signal</keyword>
<name>A0A1J5SBB2_9ZZZZ</name>
<dbReference type="EMBL" id="MLJW01000051">
    <property type="protein sequence ID" value="OIR05235.1"/>
    <property type="molecule type" value="Genomic_DNA"/>
</dbReference>
<keyword evidence="3 5" id="KW-0378">Hydrolase</keyword>
<dbReference type="SMART" id="SM00758">
    <property type="entry name" value="PA14"/>
    <property type="match status" value="1"/>
</dbReference>
<dbReference type="InterPro" id="IPR001764">
    <property type="entry name" value="Glyco_hydro_3_N"/>
</dbReference>
<evidence type="ECO:0000256" key="3">
    <source>
        <dbReference type="ARBA" id="ARBA00022801"/>
    </source>
</evidence>
<dbReference type="PANTHER" id="PTHR42721">
    <property type="entry name" value="SUGAR HYDROLASE-RELATED"/>
    <property type="match status" value="1"/>
</dbReference>